<dbReference type="Pfam" id="PF03807">
    <property type="entry name" value="F420_oxidored"/>
    <property type="match status" value="1"/>
</dbReference>
<keyword evidence="1" id="KW-0560">Oxidoreductase</keyword>
<dbReference type="SUPFAM" id="SSF51735">
    <property type="entry name" value="NAD(P)-binding Rossmann-fold domains"/>
    <property type="match status" value="1"/>
</dbReference>
<reference evidence="3 4" key="1">
    <citation type="journal article" date="2003" name="Genome Res.">
        <title>Comparative complete genome sequence analysis of the amino acid replacements responsible for the thermostability of Corynebacterium efficiens.</title>
        <authorList>
            <person name="Nishio Y."/>
            <person name="Nakamura Y."/>
            <person name="Kawarabayasi Y."/>
            <person name="Usuda Y."/>
            <person name="Kimura E."/>
            <person name="Sugimoto S."/>
            <person name="Matsui K."/>
            <person name="Yamagishi A."/>
            <person name="Kikuchi H."/>
            <person name="Ikeo K."/>
            <person name="Gojobori T."/>
        </authorList>
    </citation>
    <scope>NUCLEOTIDE SEQUENCE [LARGE SCALE GENOMIC DNA]</scope>
    <source>
        <strain evidence="4">DSM 44549 / YS-314 / AJ 12310 / JCM 11189 / NBRC 100395</strain>
    </source>
</reference>
<sequence length="246" mass="26121">MLIYKQTGPGVPADPGGHAQFPNKDEKVFFSMTQPQIKTQTVAVLGAGRVGSSVARAAVAAGYMVRVAGSGPVDKIALTAEILMPGATPMTAADAVEGADLVILAVPLHKYPSVDAGSLRGKVVIDTMNHWVPVNGPMEELDSDERSTSEVIAEHFQGARLVKSLNHIGYHELEQDAAHEGERRALGYATDDEEAGGVVAEFIDRIGFDPVNIGPLANGRILEPGQEAFGVWLTAADLRELAMSRR</sequence>
<dbReference type="Proteomes" id="UP000001409">
    <property type="component" value="Chromosome"/>
</dbReference>
<dbReference type="EMBL" id="BA000035">
    <property type="protein sequence ID" value="BAC19470.1"/>
    <property type="molecule type" value="Genomic_DNA"/>
</dbReference>
<dbReference type="GO" id="GO:0016491">
    <property type="term" value="F:oxidoreductase activity"/>
    <property type="evidence" value="ECO:0007669"/>
    <property type="project" value="UniProtKB-KW"/>
</dbReference>
<dbReference type="Gene3D" id="3.40.50.720">
    <property type="entry name" value="NAD(P)-binding Rossmann-like Domain"/>
    <property type="match status" value="1"/>
</dbReference>
<evidence type="ECO:0000256" key="1">
    <source>
        <dbReference type="ARBA" id="ARBA00023002"/>
    </source>
</evidence>
<dbReference type="STRING" id="196164.gene:10743107"/>
<evidence type="ECO:0000313" key="4">
    <source>
        <dbReference type="Proteomes" id="UP000001409"/>
    </source>
</evidence>
<evidence type="ECO:0000259" key="2">
    <source>
        <dbReference type="Pfam" id="PF03807"/>
    </source>
</evidence>
<organism evidence="3 4">
    <name type="scientific">Corynebacterium efficiens (strain DSM 44549 / YS-314 / AJ 12310 / JCM 11189 / NBRC 100395)</name>
    <dbReference type="NCBI Taxonomy" id="196164"/>
    <lineage>
        <taxon>Bacteria</taxon>
        <taxon>Bacillati</taxon>
        <taxon>Actinomycetota</taxon>
        <taxon>Actinomycetes</taxon>
        <taxon>Mycobacteriales</taxon>
        <taxon>Corynebacteriaceae</taxon>
        <taxon>Corynebacterium</taxon>
    </lineage>
</organism>
<name>Q8FM47_COREF</name>
<dbReference type="AlphaFoldDB" id="Q8FM47"/>
<dbReference type="HOGENOM" id="CLU_076368_0_0_11"/>
<dbReference type="InterPro" id="IPR028939">
    <property type="entry name" value="P5C_Rdtase_cat_N"/>
</dbReference>
<accession>C8NJN1</accession>
<dbReference type="eggNOG" id="COG2085">
    <property type="taxonomic scope" value="Bacteria"/>
</dbReference>
<protein>
    <recommendedName>
        <fullName evidence="2">Pyrroline-5-carboxylate reductase catalytic N-terminal domain-containing protein</fullName>
    </recommendedName>
</protein>
<dbReference type="PANTHER" id="PTHR14239">
    <property type="entry name" value="DUDULIN-RELATED"/>
    <property type="match status" value="1"/>
</dbReference>
<evidence type="ECO:0000313" key="3">
    <source>
        <dbReference type="EMBL" id="BAC19470.1"/>
    </source>
</evidence>
<keyword evidence="4" id="KW-1185">Reference proteome</keyword>
<proteinExistence type="predicted"/>
<accession>Q8FM47</accession>
<dbReference type="InterPro" id="IPR051267">
    <property type="entry name" value="STEAP_metalloreductase"/>
</dbReference>
<dbReference type="KEGG" id="cef:CE2660"/>
<feature type="domain" description="Pyrroline-5-carboxylate reductase catalytic N-terminal" evidence="2">
    <location>
        <begin position="41"/>
        <end position="130"/>
    </location>
</feature>
<dbReference type="OrthoDB" id="1523398at2"/>
<dbReference type="InterPro" id="IPR036291">
    <property type="entry name" value="NAD(P)-bd_dom_sf"/>
</dbReference>